<gene>
    <name evidence="1" type="ORF">A2382_04120</name>
</gene>
<organism evidence="1 2">
    <name type="scientific">Candidatus Woesebacteria bacterium RIFOXYB1_FULL_38_16</name>
    <dbReference type="NCBI Taxonomy" id="1802538"/>
    <lineage>
        <taxon>Bacteria</taxon>
        <taxon>Candidatus Woeseibacteriota</taxon>
    </lineage>
</organism>
<sequence>MKTFIPAIIALVFIVYLAVAGIRQVRVWTNITRNNAVQTNSNQEIINSPSPTPTDQRSIITKLKESLKLSGNIICEWKQEQSTGTLYLKGEKISITSKLNDENYHYLLDNNCLWTWTDKESTGIKLCEAADNGYLQFLDEESINENNLSCQEIEEIDPSIFNLPANKTFVNPFDQAPVATSNPGL</sequence>
<dbReference type="AlphaFoldDB" id="A0A1F8CT25"/>
<evidence type="ECO:0000313" key="1">
    <source>
        <dbReference type="EMBL" id="OGM78725.1"/>
    </source>
</evidence>
<dbReference type="STRING" id="1802538.A2382_04120"/>
<evidence type="ECO:0000313" key="2">
    <source>
        <dbReference type="Proteomes" id="UP000178999"/>
    </source>
</evidence>
<comment type="caution">
    <text evidence="1">The sequence shown here is derived from an EMBL/GenBank/DDBJ whole genome shotgun (WGS) entry which is preliminary data.</text>
</comment>
<dbReference type="EMBL" id="MGHY01000030">
    <property type="protein sequence ID" value="OGM78725.1"/>
    <property type="molecule type" value="Genomic_DNA"/>
</dbReference>
<reference evidence="1 2" key="1">
    <citation type="journal article" date="2016" name="Nat. Commun.">
        <title>Thousands of microbial genomes shed light on interconnected biogeochemical processes in an aquifer system.</title>
        <authorList>
            <person name="Anantharaman K."/>
            <person name="Brown C.T."/>
            <person name="Hug L.A."/>
            <person name="Sharon I."/>
            <person name="Castelle C.J."/>
            <person name="Probst A.J."/>
            <person name="Thomas B.C."/>
            <person name="Singh A."/>
            <person name="Wilkins M.J."/>
            <person name="Karaoz U."/>
            <person name="Brodie E.L."/>
            <person name="Williams K.H."/>
            <person name="Hubbard S.S."/>
            <person name="Banfield J.F."/>
        </authorList>
    </citation>
    <scope>NUCLEOTIDE SEQUENCE [LARGE SCALE GENOMIC DNA]</scope>
</reference>
<protein>
    <submittedName>
        <fullName evidence="1">Uncharacterized protein</fullName>
    </submittedName>
</protein>
<accession>A0A1F8CT25</accession>
<dbReference type="Proteomes" id="UP000178999">
    <property type="component" value="Unassembled WGS sequence"/>
</dbReference>
<name>A0A1F8CT25_9BACT</name>
<proteinExistence type="predicted"/>